<dbReference type="InterPro" id="IPR003593">
    <property type="entry name" value="AAA+_ATPase"/>
</dbReference>
<feature type="region of interest" description="Disordered" evidence="4">
    <location>
        <begin position="255"/>
        <end position="274"/>
    </location>
</feature>
<gene>
    <name evidence="6" type="ORF">I2501_02845</name>
</gene>
<dbReference type="AlphaFoldDB" id="A0A931B120"/>
<comment type="caution">
    <text evidence="6">The sequence shown here is derived from an EMBL/GenBank/DDBJ whole genome shotgun (WGS) entry which is preliminary data.</text>
</comment>
<dbReference type="InterPro" id="IPR003439">
    <property type="entry name" value="ABC_transporter-like_ATP-bd"/>
</dbReference>
<dbReference type="InterPro" id="IPR051782">
    <property type="entry name" value="ABC_Transporter_VariousFunc"/>
</dbReference>
<dbReference type="PANTHER" id="PTHR42939">
    <property type="entry name" value="ABC TRANSPORTER ATP-BINDING PROTEIN ALBC-RELATED"/>
    <property type="match status" value="1"/>
</dbReference>
<evidence type="ECO:0000256" key="1">
    <source>
        <dbReference type="ARBA" id="ARBA00022448"/>
    </source>
</evidence>
<keyword evidence="7" id="KW-1185">Reference proteome</keyword>
<evidence type="ECO:0000313" key="7">
    <source>
        <dbReference type="Proteomes" id="UP000657385"/>
    </source>
</evidence>
<dbReference type="CDD" id="cd03230">
    <property type="entry name" value="ABC_DR_subfamily_A"/>
    <property type="match status" value="1"/>
</dbReference>
<keyword evidence="3 6" id="KW-0067">ATP-binding</keyword>
<dbReference type="SUPFAM" id="SSF52540">
    <property type="entry name" value="P-loop containing nucleoside triphosphate hydrolases"/>
    <property type="match status" value="1"/>
</dbReference>
<dbReference type="PROSITE" id="PS50893">
    <property type="entry name" value="ABC_TRANSPORTER_2"/>
    <property type="match status" value="1"/>
</dbReference>
<accession>A0A931B120</accession>
<keyword evidence="2" id="KW-0547">Nucleotide-binding</keyword>
<dbReference type="PANTHER" id="PTHR42939:SF1">
    <property type="entry name" value="ABC TRANSPORTER ATP-BINDING PROTEIN ALBC-RELATED"/>
    <property type="match status" value="1"/>
</dbReference>
<dbReference type="GO" id="GO:0016887">
    <property type="term" value="F:ATP hydrolysis activity"/>
    <property type="evidence" value="ECO:0007669"/>
    <property type="project" value="InterPro"/>
</dbReference>
<reference evidence="6" key="1">
    <citation type="submission" date="2020-11" db="EMBL/GenBank/DDBJ databases">
        <title>Isolation and identification of active actinomycetes.</title>
        <authorList>
            <person name="Yu B."/>
        </authorList>
    </citation>
    <scope>NUCLEOTIDE SEQUENCE</scope>
    <source>
        <strain evidence="6">NEAU-YB345</strain>
    </source>
</reference>
<sequence>MTTAAVQAVGLSVRRGGGLGLPGRRDRLDVLRDCGFRIPRGAVCGLVGPNGAGKSALLATVAGLIAPSSGTLELWGRPVGDEAHRARLAYVAQNRSLYPQFSVRRLLRLGRDLNPCWQSEAAEEVLEAARIPLRARVGSLSGGHRTLLSLALARGKAADLLLLDEPLADLDPLARRRTMGLLLADVADRGATLVLSSHVLADLEESIDHLLLLDQGRVRLAGALPELLAAHRLLDAIELPARRAAAAHPVDAAQSAGAPFSGASDTPAVVESRGSGPARSVLVRLHHSAEASGAGTAAGEPPTLEELVLAYLRRPDAPGWISPGMRPLTADAPEGIGA</sequence>
<dbReference type="InterPro" id="IPR027417">
    <property type="entry name" value="P-loop_NTPase"/>
</dbReference>
<dbReference type="Gene3D" id="3.40.50.300">
    <property type="entry name" value="P-loop containing nucleotide triphosphate hydrolases"/>
    <property type="match status" value="1"/>
</dbReference>
<evidence type="ECO:0000256" key="3">
    <source>
        <dbReference type="ARBA" id="ARBA00022840"/>
    </source>
</evidence>
<dbReference type="Pfam" id="PF00005">
    <property type="entry name" value="ABC_tran"/>
    <property type="match status" value="1"/>
</dbReference>
<dbReference type="SMART" id="SM00382">
    <property type="entry name" value="AAA"/>
    <property type="match status" value="1"/>
</dbReference>
<feature type="domain" description="ABC transporter" evidence="5">
    <location>
        <begin position="6"/>
        <end position="240"/>
    </location>
</feature>
<keyword evidence="1" id="KW-0813">Transport</keyword>
<evidence type="ECO:0000256" key="4">
    <source>
        <dbReference type="SAM" id="MobiDB-lite"/>
    </source>
</evidence>
<dbReference type="EMBL" id="JADPRT010000001">
    <property type="protein sequence ID" value="MBF9066976.1"/>
    <property type="molecule type" value="Genomic_DNA"/>
</dbReference>
<organism evidence="6 7">
    <name type="scientific">Streptacidiphilus fuscans</name>
    <dbReference type="NCBI Taxonomy" id="2789292"/>
    <lineage>
        <taxon>Bacteria</taxon>
        <taxon>Bacillati</taxon>
        <taxon>Actinomycetota</taxon>
        <taxon>Actinomycetes</taxon>
        <taxon>Kitasatosporales</taxon>
        <taxon>Streptomycetaceae</taxon>
        <taxon>Streptacidiphilus</taxon>
    </lineage>
</organism>
<evidence type="ECO:0000256" key="2">
    <source>
        <dbReference type="ARBA" id="ARBA00022741"/>
    </source>
</evidence>
<protein>
    <submittedName>
        <fullName evidence="6">ABC transporter ATP-binding protein</fullName>
    </submittedName>
</protein>
<evidence type="ECO:0000313" key="6">
    <source>
        <dbReference type="EMBL" id="MBF9066976.1"/>
    </source>
</evidence>
<name>A0A931B120_9ACTN</name>
<dbReference type="Proteomes" id="UP000657385">
    <property type="component" value="Unassembled WGS sequence"/>
</dbReference>
<evidence type="ECO:0000259" key="5">
    <source>
        <dbReference type="PROSITE" id="PS50893"/>
    </source>
</evidence>
<dbReference type="GO" id="GO:0005524">
    <property type="term" value="F:ATP binding"/>
    <property type="evidence" value="ECO:0007669"/>
    <property type="project" value="UniProtKB-KW"/>
</dbReference>
<proteinExistence type="predicted"/>